<reference evidence="2 3" key="1">
    <citation type="submission" date="2019-06" db="EMBL/GenBank/DDBJ databases">
        <title>Sequencing the genomes of 1000 actinobacteria strains.</title>
        <authorList>
            <person name="Klenk H.-P."/>
        </authorList>
    </citation>
    <scope>NUCLEOTIDE SEQUENCE [LARGE SCALE GENOMIC DNA]</scope>
    <source>
        <strain evidence="2 3">DSM 20169</strain>
    </source>
</reference>
<dbReference type="RefSeq" id="WP_141874529.1">
    <property type="nucleotide sequence ID" value="NZ_VFOX01000002.1"/>
</dbReference>
<feature type="transmembrane region" description="Helical" evidence="1">
    <location>
        <begin position="6"/>
        <end position="27"/>
    </location>
</feature>
<dbReference type="EMBL" id="VFOX01000002">
    <property type="protein sequence ID" value="TQL82625.1"/>
    <property type="molecule type" value="Genomic_DNA"/>
</dbReference>
<evidence type="ECO:0000313" key="2">
    <source>
        <dbReference type="EMBL" id="TQL82625.1"/>
    </source>
</evidence>
<dbReference type="AlphaFoldDB" id="A0A543BCR0"/>
<organism evidence="2 3">
    <name type="scientific">Microbacterium saperdae</name>
    <dbReference type="NCBI Taxonomy" id="69368"/>
    <lineage>
        <taxon>Bacteria</taxon>
        <taxon>Bacillati</taxon>
        <taxon>Actinomycetota</taxon>
        <taxon>Actinomycetes</taxon>
        <taxon>Micrococcales</taxon>
        <taxon>Microbacteriaceae</taxon>
        <taxon>Microbacterium</taxon>
    </lineage>
</organism>
<name>A0A543BCR0_9MICO</name>
<protein>
    <recommendedName>
        <fullName evidence="4">DUF1269 domain-containing protein</fullName>
    </recommendedName>
</protein>
<evidence type="ECO:0000256" key="1">
    <source>
        <dbReference type="SAM" id="Phobius"/>
    </source>
</evidence>
<dbReference type="Proteomes" id="UP000317209">
    <property type="component" value="Unassembled WGS sequence"/>
</dbReference>
<gene>
    <name evidence="2" type="ORF">FB560_4121</name>
</gene>
<dbReference type="OrthoDB" id="5114794at2"/>
<keyword evidence="1" id="KW-0812">Transmembrane</keyword>
<evidence type="ECO:0000313" key="3">
    <source>
        <dbReference type="Proteomes" id="UP000317209"/>
    </source>
</evidence>
<sequence length="138" mass="14345">MASWTYVGPLNFAVFAVPFGVDLTVVIKELETLQRAHSIEVLDIELIAGTADGGVRRETFENASADAAETDLLDDDDLAEIGRELAAGERALVVVYEDRSLAGVAGLVGGLGGRNIWSGGIDAADLDDESAPQEGAGA</sequence>
<keyword evidence="1" id="KW-0472">Membrane</keyword>
<proteinExistence type="predicted"/>
<keyword evidence="3" id="KW-1185">Reference proteome</keyword>
<accession>A0A543BCR0</accession>
<evidence type="ECO:0008006" key="4">
    <source>
        <dbReference type="Google" id="ProtNLM"/>
    </source>
</evidence>
<comment type="caution">
    <text evidence="2">The sequence shown here is derived from an EMBL/GenBank/DDBJ whole genome shotgun (WGS) entry which is preliminary data.</text>
</comment>
<keyword evidence="1" id="KW-1133">Transmembrane helix</keyword>